<comment type="caution">
    <text evidence="3">The sequence shown here is derived from an EMBL/GenBank/DDBJ whole genome shotgun (WGS) entry which is preliminary data.</text>
</comment>
<protein>
    <recommendedName>
        <fullName evidence="2">PH domain-containing protein</fullName>
    </recommendedName>
</protein>
<dbReference type="PROSITE" id="PS50003">
    <property type="entry name" value="PH_DOMAIN"/>
    <property type="match status" value="1"/>
</dbReference>
<sequence>MMNNNYNDTMTATNAPLAGWLAKLKTLPLGRSRWRYCYFVLLDSELRFYKDEHAYSASHILDLKNVSKITQLALPNHSFCIRLEPNSTQKTKPWTLACSSQADLEAWTYALQKRLVRSSTNISSPKPPLMENLNKKRPTNSWFSQPPSSSFYFDDTDNDSICSFNEDNNNDNDIIQQQSDNYYHAITSSTVVRPRIRKNKNQPPPSLSRRRGIYMKPLMITSSPFNRVNKNRDDTDYYVHALSSFTSTPTSCSDVSLSSSLSFLSLATTAVDTESFVDDSKEVMASPLLSSSITKSYKNEETLDCRRSMSAPDIFENNINKHVLTDGETSPTFLLYKKQFHLC</sequence>
<dbReference type="Gene3D" id="2.30.29.30">
    <property type="entry name" value="Pleckstrin-homology domain (PH domain)/Phosphotyrosine-binding domain (PTB)"/>
    <property type="match status" value="1"/>
</dbReference>
<proteinExistence type="predicted"/>
<keyword evidence="4" id="KW-1185">Reference proteome</keyword>
<dbReference type="InterPro" id="IPR011993">
    <property type="entry name" value="PH-like_dom_sf"/>
</dbReference>
<name>A0A8H7S269_9FUNG</name>
<dbReference type="OrthoDB" id="2344588at2759"/>
<feature type="region of interest" description="Disordered" evidence="1">
    <location>
        <begin position="121"/>
        <end position="142"/>
    </location>
</feature>
<gene>
    <name evidence="3" type="ORF">INT45_004479</name>
</gene>
<dbReference type="InterPro" id="IPR001849">
    <property type="entry name" value="PH_domain"/>
</dbReference>
<dbReference type="Proteomes" id="UP000646827">
    <property type="component" value="Unassembled WGS sequence"/>
</dbReference>
<organism evidence="3 4">
    <name type="scientific">Circinella minor</name>
    <dbReference type="NCBI Taxonomy" id="1195481"/>
    <lineage>
        <taxon>Eukaryota</taxon>
        <taxon>Fungi</taxon>
        <taxon>Fungi incertae sedis</taxon>
        <taxon>Mucoromycota</taxon>
        <taxon>Mucoromycotina</taxon>
        <taxon>Mucoromycetes</taxon>
        <taxon>Mucorales</taxon>
        <taxon>Lichtheimiaceae</taxon>
        <taxon>Circinella</taxon>
    </lineage>
</organism>
<feature type="domain" description="PH" evidence="2">
    <location>
        <begin position="14"/>
        <end position="116"/>
    </location>
</feature>
<reference evidence="3 4" key="1">
    <citation type="submission" date="2020-12" db="EMBL/GenBank/DDBJ databases">
        <title>Metabolic potential, ecology and presence of endohyphal bacteria is reflected in genomic diversity of Mucoromycotina.</title>
        <authorList>
            <person name="Muszewska A."/>
            <person name="Okrasinska A."/>
            <person name="Steczkiewicz K."/>
            <person name="Drgas O."/>
            <person name="Orlowska M."/>
            <person name="Perlinska-Lenart U."/>
            <person name="Aleksandrzak-Piekarczyk T."/>
            <person name="Szatraj K."/>
            <person name="Zielenkiewicz U."/>
            <person name="Pilsyk S."/>
            <person name="Malc E."/>
            <person name="Mieczkowski P."/>
            <person name="Kruszewska J.S."/>
            <person name="Biernat P."/>
            <person name="Pawlowska J."/>
        </authorList>
    </citation>
    <scope>NUCLEOTIDE SEQUENCE [LARGE SCALE GENOMIC DNA]</scope>
    <source>
        <strain evidence="3 4">CBS 142.35</strain>
    </source>
</reference>
<dbReference type="SMART" id="SM00233">
    <property type="entry name" value="PH"/>
    <property type="match status" value="1"/>
</dbReference>
<dbReference type="EMBL" id="JAEPRB010000128">
    <property type="protein sequence ID" value="KAG2220818.1"/>
    <property type="molecule type" value="Genomic_DNA"/>
</dbReference>
<evidence type="ECO:0000313" key="4">
    <source>
        <dbReference type="Proteomes" id="UP000646827"/>
    </source>
</evidence>
<evidence type="ECO:0000313" key="3">
    <source>
        <dbReference type="EMBL" id="KAG2220818.1"/>
    </source>
</evidence>
<accession>A0A8H7S269</accession>
<evidence type="ECO:0000259" key="2">
    <source>
        <dbReference type="PROSITE" id="PS50003"/>
    </source>
</evidence>
<dbReference type="Pfam" id="PF00169">
    <property type="entry name" value="PH"/>
    <property type="match status" value="1"/>
</dbReference>
<evidence type="ECO:0000256" key="1">
    <source>
        <dbReference type="SAM" id="MobiDB-lite"/>
    </source>
</evidence>
<dbReference type="CDD" id="cd00821">
    <property type="entry name" value="PH"/>
    <property type="match status" value="1"/>
</dbReference>
<dbReference type="AlphaFoldDB" id="A0A8H7S269"/>
<dbReference type="SUPFAM" id="SSF50729">
    <property type="entry name" value="PH domain-like"/>
    <property type="match status" value="1"/>
</dbReference>